<evidence type="ECO:0000259" key="5">
    <source>
        <dbReference type="PROSITE" id="PS51935"/>
    </source>
</evidence>
<dbReference type="GO" id="GO:0008234">
    <property type="term" value="F:cysteine-type peptidase activity"/>
    <property type="evidence" value="ECO:0007669"/>
    <property type="project" value="UniProtKB-KW"/>
</dbReference>
<dbReference type="KEGG" id="rsi:Runsl_4126"/>
<name>A0A7U4E7A7_RUNSL</name>
<organism evidence="6 7">
    <name type="scientific">Runella slithyformis (strain ATCC 29530 / DSM 19594 / LMG 11500 / NCIMB 11436 / LSU 4)</name>
    <dbReference type="NCBI Taxonomy" id="761193"/>
    <lineage>
        <taxon>Bacteria</taxon>
        <taxon>Pseudomonadati</taxon>
        <taxon>Bacteroidota</taxon>
        <taxon>Cytophagia</taxon>
        <taxon>Cytophagales</taxon>
        <taxon>Spirosomataceae</taxon>
        <taxon>Runella</taxon>
    </lineage>
</organism>
<dbReference type="SUPFAM" id="SSF54001">
    <property type="entry name" value="Cysteine proteinases"/>
    <property type="match status" value="1"/>
</dbReference>
<evidence type="ECO:0000256" key="1">
    <source>
        <dbReference type="ARBA" id="ARBA00007074"/>
    </source>
</evidence>
<dbReference type="GO" id="GO:0006508">
    <property type="term" value="P:proteolysis"/>
    <property type="evidence" value="ECO:0007669"/>
    <property type="project" value="UniProtKB-KW"/>
</dbReference>
<gene>
    <name evidence="6" type="ordered locus">Runsl_4126</name>
</gene>
<evidence type="ECO:0000313" key="6">
    <source>
        <dbReference type="EMBL" id="AEI50471.1"/>
    </source>
</evidence>
<reference evidence="7" key="1">
    <citation type="submission" date="2011-06" db="EMBL/GenBank/DDBJ databases">
        <title>The complete genome of chromosome of Runella slithyformis DSM 19594.</title>
        <authorList>
            <consortium name="US DOE Joint Genome Institute (JGI-PGF)"/>
            <person name="Lucas S."/>
            <person name="Han J."/>
            <person name="Lapidus A."/>
            <person name="Bruce D."/>
            <person name="Goodwin L."/>
            <person name="Pitluck S."/>
            <person name="Peters L."/>
            <person name="Kyrpides N."/>
            <person name="Mavromatis K."/>
            <person name="Ivanova N."/>
            <person name="Ovchinnikova G."/>
            <person name="Zhang X."/>
            <person name="Misra M."/>
            <person name="Detter J.C."/>
            <person name="Tapia R."/>
            <person name="Han C."/>
            <person name="Land M."/>
            <person name="Hauser L."/>
            <person name="Markowitz V."/>
            <person name="Cheng J.-F."/>
            <person name="Hugenholtz P."/>
            <person name="Woyke T."/>
            <person name="Wu D."/>
            <person name="Tindall B."/>
            <person name="Faehrich R."/>
            <person name="Brambilla E."/>
            <person name="Klenk H.-P."/>
            <person name="Eisen J.A."/>
        </authorList>
    </citation>
    <scope>NUCLEOTIDE SEQUENCE [LARGE SCALE GENOMIC DNA]</scope>
    <source>
        <strain evidence="7">ATCC 29530 / DSM 19594 / LMG 11500 / NCIMB 11436 / LSU 4</strain>
    </source>
</reference>
<dbReference type="Gene3D" id="3.90.1720.10">
    <property type="entry name" value="endopeptidase domain like (from Nostoc punctiforme)"/>
    <property type="match status" value="1"/>
</dbReference>
<keyword evidence="4" id="KW-0788">Thiol protease</keyword>
<dbReference type="PROSITE" id="PS51935">
    <property type="entry name" value="NLPC_P60"/>
    <property type="match status" value="1"/>
</dbReference>
<dbReference type="InterPro" id="IPR038765">
    <property type="entry name" value="Papain-like_cys_pep_sf"/>
</dbReference>
<sequence>MFYFNLALSLVQAKQLSSFNLMQKRFILLLVLLGFGQTIFAQTAKKDTLHTASVSAELLTFAKKHLSLRYRSGGTSKKGFDCSGFVRYCFSQFGFELPHSSAAQISHGVEVDVQKAKAGDLIFFKGHNATSARVGHVGMIVEVGSDYVKFIHSAWKGGVRYDFLNADYYRKRFVGIRRVIKESND</sequence>
<dbReference type="EMBL" id="CP002859">
    <property type="protein sequence ID" value="AEI50471.1"/>
    <property type="molecule type" value="Genomic_DNA"/>
</dbReference>
<proteinExistence type="inferred from homology"/>
<keyword evidence="7" id="KW-1185">Reference proteome</keyword>
<dbReference type="InterPro" id="IPR000064">
    <property type="entry name" value="NLP_P60_dom"/>
</dbReference>
<feature type="domain" description="NlpC/P60" evidence="5">
    <location>
        <begin position="52"/>
        <end position="180"/>
    </location>
</feature>
<evidence type="ECO:0000313" key="7">
    <source>
        <dbReference type="Proteomes" id="UP000000493"/>
    </source>
</evidence>
<evidence type="ECO:0000256" key="3">
    <source>
        <dbReference type="ARBA" id="ARBA00022801"/>
    </source>
</evidence>
<protein>
    <submittedName>
        <fullName evidence="6">NLP/P60 protein</fullName>
    </submittedName>
</protein>
<comment type="similarity">
    <text evidence="1">Belongs to the peptidase C40 family.</text>
</comment>
<dbReference type="Pfam" id="PF00877">
    <property type="entry name" value="NLPC_P60"/>
    <property type="match status" value="1"/>
</dbReference>
<keyword evidence="3" id="KW-0378">Hydrolase</keyword>
<dbReference type="Proteomes" id="UP000000493">
    <property type="component" value="Chromosome"/>
</dbReference>
<dbReference type="InterPro" id="IPR051202">
    <property type="entry name" value="Peptidase_C40"/>
</dbReference>
<dbReference type="PANTHER" id="PTHR47053">
    <property type="entry name" value="MUREIN DD-ENDOPEPTIDASE MEPH-RELATED"/>
    <property type="match status" value="1"/>
</dbReference>
<keyword evidence="2" id="KW-0645">Protease</keyword>
<reference evidence="6 7" key="2">
    <citation type="journal article" date="2012" name="Stand. Genomic Sci.">
        <title>Complete genome sequence of the aquatic bacterium Runella slithyformis type strain (LSU 4(T)).</title>
        <authorList>
            <person name="Copeland A."/>
            <person name="Zhang X."/>
            <person name="Misra M."/>
            <person name="Lapidus A."/>
            <person name="Nolan M."/>
            <person name="Lucas S."/>
            <person name="Deshpande S."/>
            <person name="Cheng J.F."/>
            <person name="Tapia R."/>
            <person name="Goodwin L.A."/>
            <person name="Pitluck S."/>
            <person name="Liolios K."/>
            <person name="Pagani I."/>
            <person name="Ivanova N."/>
            <person name="Mikhailova N."/>
            <person name="Pati A."/>
            <person name="Chen A."/>
            <person name="Palaniappan K."/>
            <person name="Land M."/>
            <person name="Hauser L."/>
            <person name="Pan C."/>
            <person name="Jeffries C.D."/>
            <person name="Detter J.C."/>
            <person name="Brambilla E.M."/>
            <person name="Rohde M."/>
            <person name="Djao O.D."/>
            <person name="Goker M."/>
            <person name="Sikorski J."/>
            <person name="Tindall B.J."/>
            <person name="Woyke T."/>
            <person name="Bristow J."/>
            <person name="Eisen J.A."/>
            <person name="Markowitz V."/>
            <person name="Hugenholtz P."/>
            <person name="Kyrpides N.C."/>
            <person name="Klenk H.P."/>
            <person name="Mavromatis K."/>
        </authorList>
    </citation>
    <scope>NUCLEOTIDE SEQUENCE [LARGE SCALE GENOMIC DNA]</scope>
    <source>
        <strain evidence="7">ATCC 29530 / DSM 19594 / LMG 11500 / NCIMB 11436 / LSU 4</strain>
    </source>
</reference>
<dbReference type="AlphaFoldDB" id="A0A7U4E7A7"/>
<dbReference type="PANTHER" id="PTHR47053:SF1">
    <property type="entry name" value="MUREIN DD-ENDOPEPTIDASE MEPH-RELATED"/>
    <property type="match status" value="1"/>
</dbReference>
<evidence type="ECO:0000256" key="2">
    <source>
        <dbReference type="ARBA" id="ARBA00022670"/>
    </source>
</evidence>
<evidence type="ECO:0000256" key="4">
    <source>
        <dbReference type="ARBA" id="ARBA00022807"/>
    </source>
</evidence>
<accession>A0A7U4E7A7</accession>